<dbReference type="AlphaFoldDB" id="A0A346XW35"/>
<dbReference type="PANTHER" id="PTHR30032:SF8">
    <property type="entry name" value="GERMINATION-SPECIFIC N-ACETYLMURAMOYL-L-ALANINE AMIDASE"/>
    <property type="match status" value="1"/>
</dbReference>
<gene>
    <name evidence="2" type="ORF">DVS28_a1741</name>
</gene>
<reference evidence="2 3" key="1">
    <citation type="submission" date="2018-09" db="EMBL/GenBank/DDBJ databases">
        <title>Complete genome sequence of Euzebya sp. DY32-46 isolated from seawater of Pacific Ocean.</title>
        <authorList>
            <person name="Xu L."/>
            <person name="Wu Y.-H."/>
            <person name="Xu X.-W."/>
        </authorList>
    </citation>
    <scope>NUCLEOTIDE SEQUENCE [LARGE SCALE GENOMIC DNA]</scope>
    <source>
        <strain evidence="2 3">DY32-46</strain>
    </source>
</reference>
<dbReference type="KEGG" id="euz:DVS28_a1741"/>
<protein>
    <submittedName>
        <fullName evidence="2">Alkaline phosphatase</fullName>
    </submittedName>
</protein>
<evidence type="ECO:0000313" key="3">
    <source>
        <dbReference type="Proteomes" id="UP000264006"/>
    </source>
</evidence>
<dbReference type="InterPro" id="IPR007253">
    <property type="entry name" value="Cell_wall-bd_2"/>
</dbReference>
<evidence type="ECO:0000313" key="2">
    <source>
        <dbReference type="EMBL" id="AXV06432.1"/>
    </source>
</evidence>
<accession>A0A346XW35</accession>
<keyword evidence="3" id="KW-1185">Reference proteome</keyword>
<sequence length="863" mass="88923">MRRVPVVLVLALLATLAAVPPASAVGDVSDTLNIQLPAGANDAARLALRLSRATFPDDGADRVLIATDAQFADALTSGTLQGDDTPLLLTPADDVRADVVTEINRLGATEVVLLGGVNALDETVEDELSDAGLDVERVAGPTRIETAIEVAKLAPESSTAIVSRAFPSGEDASQAFADSLAAGAWAAATGWPSLLTSTDVLPETIRQALADSDIERVMLLGGTAAVSPAVEEELESLGVDVVRVAGATRFDTAVEVAEQRGFDSAADAERIILVEGQAPDAWAAGFAAAAHSAAFDAPVLLANGPTLPPATEAFLRANASADGFAVDVEEITEPVLVCAAAPAACDLAREALGLPTEATLELDEPEDGVPSRSTLTGFLELFGADADVVVFGPCVTDGLVIVGDDGTFGLDVQASEGVCPLEFEIRFGNGTLQRVSRTILVGPAEPLTGPVVDTETGGDAYTIVPADADAPVVVRYSAADDFVVDGEPATIGAFEASVTVADMATFRADNATGTVQELVNVDPGSITEGIVGNIDQSADTMAIVEPVTGVALRPDIVLPAEAALVVDGDEVDQEAFDANINEGDQIVLTATGATLTNRTVIGTVSQLDLDAVSGIIRLAIGGLGDDHANAEDDLYRLLESDEQARYTVDGSTADFDTAVAALSLGDTASYRRADGIVRLTVANRAVAPVEGLVTETYDPDGSPVAPEPSDGGELTVLTDLGRVALSYSADAVFRLDGAIATEAEFEAARTPGDAIVYQAPDAATETPESLSLETGDLIGDLADITEGDNTFDVVTLAGVVYDDLDYTAAIFGGESTFEADGTDITLREFEDLLGLIDDGEEQATVIVRPFGANTLHRLTFIDG</sequence>
<dbReference type="EMBL" id="CP031165">
    <property type="protein sequence ID" value="AXV06432.1"/>
    <property type="molecule type" value="Genomic_DNA"/>
</dbReference>
<dbReference type="PANTHER" id="PTHR30032">
    <property type="entry name" value="N-ACETYLMURAMOYL-L-ALANINE AMIDASE-RELATED"/>
    <property type="match status" value="1"/>
</dbReference>
<evidence type="ECO:0000256" key="1">
    <source>
        <dbReference type="SAM" id="SignalP"/>
    </source>
</evidence>
<name>A0A346XW35_9ACTN</name>
<proteinExistence type="predicted"/>
<dbReference type="InterPro" id="IPR051922">
    <property type="entry name" value="Bact_Sporulation_Assoc"/>
</dbReference>
<feature type="signal peptide" evidence="1">
    <location>
        <begin position="1"/>
        <end position="24"/>
    </location>
</feature>
<feature type="chain" id="PRO_5016781761" evidence="1">
    <location>
        <begin position="25"/>
        <end position="863"/>
    </location>
</feature>
<dbReference type="RefSeq" id="WP_164710202.1">
    <property type="nucleotide sequence ID" value="NZ_CP031165.1"/>
</dbReference>
<keyword evidence="1" id="KW-0732">Signal</keyword>
<organism evidence="2 3">
    <name type="scientific">Euzebya pacifica</name>
    <dbReference type="NCBI Taxonomy" id="1608957"/>
    <lineage>
        <taxon>Bacteria</taxon>
        <taxon>Bacillati</taxon>
        <taxon>Actinomycetota</taxon>
        <taxon>Nitriliruptoria</taxon>
        <taxon>Euzebyales</taxon>
    </lineage>
</organism>
<dbReference type="Proteomes" id="UP000264006">
    <property type="component" value="Chromosome"/>
</dbReference>
<dbReference type="Pfam" id="PF04122">
    <property type="entry name" value="CW_binding_2"/>
    <property type="match status" value="3"/>
</dbReference>